<dbReference type="Gene3D" id="1.10.720.30">
    <property type="entry name" value="SAP domain"/>
    <property type="match status" value="1"/>
</dbReference>
<evidence type="ECO:0000256" key="5">
    <source>
        <dbReference type="SAM" id="MobiDB-lite"/>
    </source>
</evidence>
<name>A0A8E0RSV1_9TREM</name>
<feature type="region of interest" description="Disordered" evidence="5">
    <location>
        <begin position="41"/>
        <end position="131"/>
    </location>
</feature>
<dbReference type="Pfam" id="PF00622">
    <property type="entry name" value="SPRY"/>
    <property type="match status" value="1"/>
</dbReference>
<evidence type="ECO:0000256" key="3">
    <source>
        <dbReference type="ARBA" id="ARBA00022553"/>
    </source>
</evidence>
<dbReference type="GO" id="GO:0000380">
    <property type="term" value="P:alternative mRNA splicing, via spliceosome"/>
    <property type="evidence" value="ECO:0007669"/>
    <property type="project" value="TreeGrafter"/>
</dbReference>
<dbReference type="Proteomes" id="UP000728185">
    <property type="component" value="Unassembled WGS sequence"/>
</dbReference>
<comment type="subcellular location">
    <subcellularLocation>
        <location evidence="1">Nucleus</location>
    </subcellularLocation>
</comment>
<dbReference type="SUPFAM" id="SSF49899">
    <property type="entry name" value="Concanavalin A-like lectins/glucanases"/>
    <property type="match status" value="1"/>
</dbReference>
<proteinExistence type="predicted"/>
<feature type="compositionally biased region" description="Basic and acidic residues" evidence="5">
    <location>
        <begin position="67"/>
        <end position="79"/>
    </location>
</feature>
<evidence type="ECO:0000256" key="4">
    <source>
        <dbReference type="ARBA" id="ARBA00023242"/>
    </source>
</evidence>
<dbReference type="PANTHER" id="PTHR12381">
    <property type="entry name" value="HETEROGENEOUS NUCLEAR RIBONUCLEOPROTEIN U FAMILY MEMBER"/>
    <property type="match status" value="1"/>
</dbReference>
<dbReference type="InterPro" id="IPR003034">
    <property type="entry name" value="SAP_dom"/>
</dbReference>
<sequence length="332" mass="37440">MSDSLDVSKLKIPELRVELAKRGLDTYGTRQVLVDRLSEALSASEQKSNEKNPANLGPENGCPNRSGDVDSRQRPESDLKRRHSSSRSPRRRSRSRSRDRDYDRERDRDRDSRRSPRRRSRSPVNRTKVCEEPDGWERSELVFLDSYNCDLNLMVDADGFFARPQTDGGFSMMWAGVRSNYGLLRGRAFFEVRLVRNLSVDNLDVAVGGATHVMRVGWSTENSEFALGEEPQSYGFGGTGKKSCNNKFSDYGCTFGEGDVVGAFLEYTDSEAVLRFSVNGVDQGECFRVEKSTFGSRPALFPHVYVKNVEFSVNFGQNDQDPWFPPNIPGGK</sequence>
<keyword evidence="8" id="KW-0687">Ribonucleoprotein</keyword>
<evidence type="ECO:0000256" key="1">
    <source>
        <dbReference type="ARBA" id="ARBA00004123"/>
    </source>
</evidence>
<dbReference type="InterPro" id="IPR043136">
    <property type="entry name" value="B30.2/SPRY_sf"/>
</dbReference>
<evidence type="ECO:0000313" key="9">
    <source>
        <dbReference type="Proteomes" id="UP000728185"/>
    </source>
</evidence>
<keyword evidence="2" id="KW-0488">Methylation</keyword>
<dbReference type="InterPro" id="IPR003877">
    <property type="entry name" value="SPRY_dom"/>
</dbReference>
<keyword evidence="9" id="KW-1185">Reference proteome</keyword>
<gene>
    <name evidence="8" type="ORF">FBUS_01984</name>
</gene>
<feature type="domain" description="B30.2/SPRY" evidence="6">
    <location>
        <begin position="122"/>
        <end position="320"/>
    </location>
</feature>
<dbReference type="GO" id="GO:0003723">
    <property type="term" value="F:RNA binding"/>
    <property type="evidence" value="ECO:0007669"/>
    <property type="project" value="TreeGrafter"/>
</dbReference>
<dbReference type="InterPro" id="IPR035778">
    <property type="entry name" value="SPRY_hnRNP_U"/>
</dbReference>
<evidence type="ECO:0000259" key="7">
    <source>
        <dbReference type="PROSITE" id="PS50800"/>
    </source>
</evidence>
<evidence type="ECO:0000256" key="2">
    <source>
        <dbReference type="ARBA" id="ARBA00022481"/>
    </source>
</evidence>
<dbReference type="Pfam" id="PF02037">
    <property type="entry name" value="SAP"/>
    <property type="match status" value="1"/>
</dbReference>
<dbReference type="AlphaFoldDB" id="A0A8E0RSV1"/>
<dbReference type="InterPro" id="IPR013320">
    <property type="entry name" value="ConA-like_dom_sf"/>
</dbReference>
<feature type="compositionally biased region" description="Basic residues" evidence="5">
    <location>
        <begin position="80"/>
        <end position="95"/>
    </location>
</feature>
<dbReference type="PROSITE" id="PS50800">
    <property type="entry name" value="SAP"/>
    <property type="match status" value="1"/>
</dbReference>
<dbReference type="SUPFAM" id="SSF68906">
    <property type="entry name" value="SAP domain"/>
    <property type="match status" value="1"/>
</dbReference>
<dbReference type="GO" id="GO:0005634">
    <property type="term" value="C:nucleus"/>
    <property type="evidence" value="ECO:0007669"/>
    <property type="project" value="UniProtKB-SubCell"/>
</dbReference>
<comment type="caution">
    <text evidence="8">The sequence shown here is derived from an EMBL/GenBank/DDBJ whole genome shotgun (WGS) entry which is preliminary data.</text>
</comment>
<dbReference type="OrthoDB" id="6273749at2759"/>
<dbReference type="EMBL" id="LUCM01007679">
    <property type="protein sequence ID" value="KAA0189534.1"/>
    <property type="molecule type" value="Genomic_DNA"/>
</dbReference>
<evidence type="ECO:0000313" key="8">
    <source>
        <dbReference type="EMBL" id="KAA0189534.1"/>
    </source>
</evidence>
<evidence type="ECO:0000259" key="6">
    <source>
        <dbReference type="PROSITE" id="PS50188"/>
    </source>
</evidence>
<accession>A0A8E0RSV1</accession>
<reference evidence="8" key="1">
    <citation type="submission" date="2019-05" db="EMBL/GenBank/DDBJ databases">
        <title>Annotation for the trematode Fasciolopsis buski.</title>
        <authorList>
            <person name="Choi Y.-J."/>
        </authorList>
    </citation>
    <scope>NUCLEOTIDE SEQUENCE</scope>
    <source>
        <strain evidence="8">HT</strain>
        <tissue evidence="8">Whole worm</tissue>
    </source>
</reference>
<protein>
    <submittedName>
        <fullName evidence="8">Heterogeneous nuclear ribonucleoprotein U protein 1</fullName>
    </submittedName>
</protein>
<dbReference type="InterPro" id="IPR001870">
    <property type="entry name" value="B30.2/SPRY"/>
</dbReference>
<dbReference type="InterPro" id="IPR036361">
    <property type="entry name" value="SAP_dom_sf"/>
</dbReference>
<dbReference type="GO" id="GO:1990904">
    <property type="term" value="C:ribonucleoprotein complex"/>
    <property type="evidence" value="ECO:0007669"/>
    <property type="project" value="UniProtKB-KW"/>
</dbReference>
<feature type="domain" description="SAP" evidence="7">
    <location>
        <begin position="7"/>
        <end position="41"/>
    </location>
</feature>
<dbReference type="SMART" id="SM00449">
    <property type="entry name" value="SPRY"/>
    <property type="match status" value="1"/>
</dbReference>
<dbReference type="Gene3D" id="2.60.120.920">
    <property type="match status" value="1"/>
</dbReference>
<feature type="compositionally biased region" description="Basic and acidic residues" evidence="5">
    <location>
        <begin position="96"/>
        <end position="114"/>
    </location>
</feature>
<keyword evidence="4" id="KW-0539">Nucleus</keyword>
<organism evidence="8 9">
    <name type="scientific">Fasciolopsis buskii</name>
    <dbReference type="NCBI Taxonomy" id="27845"/>
    <lineage>
        <taxon>Eukaryota</taxon>
        <taxon>Metazoa</taxon>
        <taxon>Spiralia</taxon>
        <taxon>Lophotrochozoa</taxon>
        <taxon>Platyhelminthes</taxon>
        <taxon>Trematoda</taxon>
        <taxon>Digenea</taxon>
        <taxon>Plagiorchiida</taxon>
        <taxon>Echinostomata</taxon>
        <taxon>Echinostomatoidea</taxon>
        <taxon>Fasciolidae</taxon>
        <taxon>Fasciolopsis</taxon>
    </lineage>
</organism>
<dbReference type="SMART" id="SM00513">
    <property type="entry name" value="SAP"/>
    <property type="match status" value="1"/>
</dbReference>
<dbReference type="PROSITE" id="PS50188">
    <property type="entry name" value="B302_SPRY"/>
    <property type="match status" value="1"/>
</dbReference>
<dbReference type="CDD" id="cd12884">
    <property type="entry name" value="SPRY_hnRNP"/>
    <property type="match status" value="1"/>
</dbReference>
<dbReference type="PANTHER" id="PTHR12381:SF56">
    <property type="entry name" value="B30.2_SPRY DOMAIN-CONTAINING PROTEIN-RELATED"/>
    <property type="match status" value="1"/>
</dbReference>
<keyword evidence="3" id="KW-0597">Phosphoprotein</keyword>